<evidence type="ECO:0000313" key="3">
    <source>
        <dbReference type="Proteomes" id="UP001163105"/>
    </source>
</evidence>
<dbReference type="EMBL" id="JAQHRD010000001">
    <property type="protein sequence ID" value="KAJ6447260.1"/>
    <property type="molecule type" value="Genomic_DNA"/>
</dbReference>
<sequence length="605" mass="67380">MPPSSQRDALCDFPGQGECPRGLLRYREALNGIKKTVFSHAEEFFGYQLECDLTEPGLALWEVQQSATMQQRDLQSIGQCILTEHDIIRWIASFKQHLAIQSTIVRDEDQLFMLADLIRKSMIQQSGDELAPMLNRLGVSMDCASLLLGILSLGALCSGDYPKGHIFFEESRRLLDDYAGEPTFDLCLAVHLHHIYILMTGTSNRARAVACFNVQIAHDLGLDQKQDAPENISGLRLYLLIMMSDQYSAQTHGTKPVISASSLKDDLFDPLVQVEPEVLPLLQLMKANSLSLEALVEKDFARDNVVDLEAKIDRASISTQRFDPSNCSPTSFGKLYWPVARLHMFWYRLLLRSPFLSEEVGWLTSLSICLHAAEMILSSYFEMAYPALKAGPLQGIVSHTVEVQDGIRSGKFTVQQYARDLIRRYEDRDGDIHAWVYFDKQAILSRAKALDAIPAEARGPLHGVAIGIKDNLLTRGYLEDKDNLHETLRSLVERRQVPGKADILDAHNKVAALRQEWDNIAAEYDAVITPSVIGEAPEGLENTGSAAFNTLWTMLHAPTLNVPGFEGENGMPVGLTLVGGRYTDMEVLRAGQAIGEILSKAEHRG</sequence>
<dbReference type="InterPro" id="IPR036928">
    <property type="entry name" value="AS_sf"/>
</dbReference>
<dbReference type="InterPro" id="IPR023631">
    <property type="entry name" value="Amidase_dom"/>
</dbReference>
<dbReference type="PANTHER" id="PTHR11895">
    <property type="entry name" value="TRANSAMIDASE"/>
    <property type="match status" value="1"/>
</dbReference>
<accession>A0AB34G795</accession>
<gene>
    <name evidence="2" type="ORF">O9K51_02035</name>
</gene>
<dbReference type="Gene3D" id="3.90.1300.10">
    <property type="entry name" value="Amidase signature (AS) domain"/>
    <property type="match status" value="2"/>
</dbReference>
<dbReference type="InterPro" id="IPR000120">
    <property type="entry name" value="Amidase"/>
</dbReference>
<proteinExistence type="predicted"/>
<dbReference type="AlphaFoldDB" id="A0AB34G795"/>
<evidence type="ECO:0000259" key="1">
    <source>
        <dbReference type="Pfam" id="PF01425"/>
    </source>
</evidence>
<dbReference type="GO" id="GO:0003824">
    <property type="term" value="F:catalytic activity"/>
    <property type="evidence" value="ECO:0007669"/>
    <property type="project" value="InterPro"/>
</dbReference>
<dbReference type="Proteomes" id="UP001163105">
    <property type="component" value="Unassembled WGS sequence"/>
</dbReference>
<evidence type="ECO:0000313" key="2">
    <source>
        <dbReference type="EMBL" id="KAJ6447260.1"/>
    </source>
</evidence>
<comment type="caution">
    <text evidence="2">The sequence shown here is derived from an EMBL/GenBank/DDBJ whole genome shotgun (WGS) entry which is preliminary data.</text>
</comment>
<name>A0AB34G795_9HYPO</name>
<dbReference type="CDD" id="cd12148">
    <property type="entry name" value="fungal_TF_MHR"/>
    <property type="match status" value="1"/>
</dbReference>
<dbReference type="Pfam" id="PF01425">
    <property type="entry name" value="Amidase"/>
    <property type="match status" value="1"/>
</dbReference>
<protein>
    <submittedName>
        <fullName evidence="2">Sister chromatid cohesion protein DCC1</fullName>
    </submittedName>
</protein>
<dbReference type="SUPFAM" id="SSF75304">
    <property type="entry name" value="Amidase signature (AS) enzymes"/>
    <property type="match status" value="2"/>
</dbReference>
<reference evidence="2" key="1">
    <citation type="submission" date="2023-01" db="EMBL/GenBank/DDBJ databases">
        <title>The growth and conidiation of Purpureocillium lavendulum are regulated by nitrogen source and histone H3K14 acetylation.</title>
        <authorList>
            <person name="Tang P."/>
            <person name="Han J."/>
            <person name="Zhang C."/>
            <person name="Tang P."/>
            <person name="Qi F."/>
            <person name="Zhang K."/>
            <person name="Liang L."/>
        </authorList>
    </citation>
    <scope>NUCLEOTIDE SEQUENCE</scope>
    <source>
        <strain evidence="2">YMF1.00683</strain>
    </source>
</reference>
<organism evidence="2 3">
    <name type="scientific">Purpureocillium lavendulum</name>
    <dbReference type="NCBI Taxonomy" id="1247861"/>
    <lineage>
        <taxon>Eukaryota</taxon>
        <taxon>Fungi</taxon>
        <taxon>Dikarya</taxon>
        <taxon>Ascomycota</taxon>
        <taxon>Pezizomycotina</taxon>
        <taxon>Sordariomycetes</taxon>
        <taxon>Hypocreomycetidae</taxon>
        <taxon>Hypocreales</taxon>
        <taxon>Ophiocordycipitaceae</taxon>
        <taxon>Purpureocillium</taxon>
    </lineage>
</organism>
<feature type="domain" description="Amidase" evidence="1">
    <location>
        <begin position="419"/>
        <end position="477"/>
    </location>
</feature>
<keyword evidence="3" id="KW-1185">Reference proteome</keyword>
<dbReference type="PANTHER" id="PTHR11895:SF7">
    <property type="entry name" value="GLUTAMYL-TRNA(GLN) AMIDOTRANSFERASE SUBUNIT A, MITOCHONDRIAL"/>
    <property type="match status" value="1"/>
</dbReference>